<accession>A0ACC0TZS6</accession>
<reference evidence="1" key="1">
    <citation type="submission" date="2021-03" db="EMBL/GenBank/DDBJ databases">
        <title>Evolutionary priming and transition to the ectomycorrhizal habit in an iconic lineage of mushroom-forming fungi: is preadaptation a requirement?</title>
        <authorList>
            <consortium name="DOE Joint Genome Institute"/>
            <person name="Looney B.P."/>
            <person name="Miyauchi S."/>
            <person name="Morin E."/>
            <person name="Drula E."/>
            <person name="Courty P.E."/>
            <person name="Chicoki N."/>
            <person name="Fauchery L."/>
            <person name="Kohler A."/>
            <person name="Kuo A."/>
            <person name="LaButti K."/>
            <person name="Pangilinan J."/>
            <person name="Lipzen A."/>
            <person name="Riley R."/>
            <person name="Andreopoulos W."/>
            <person name="He G."/>
            <person name="Johnson J."/>
            <person name="Barry K.W."/>
            <person name="Grigoriev I.V."/>
            <person name="Nagy L."/>
            <person name="Hibbett D."/>
            <person name="Henrissat B."/>
            <person name="Matheny P.B."/>
            <person name="Labbe J."/>
            <person name="Martin A.F."/>
        </authorList>
    </citation>
    <scope>NUCLEOTIDE SEQUENCE</scope>
    <source>
        <strain evidence="1">BPL698</strain>
    </source>
</reference>
<name>A0ACC0TZS6_9AGAM</name>
<gene>
    <name evidence="1" type="ORF">F5148DRAFT_1227375</name>
</gene>
<evidence type="ECO:0000313" key="1">
    <source>
        <dbReference type="EMBL" id="KAI9455047.1"/>
    </source>
</evidence>
<dbReference type="EMBL" id="JAGFNK010000260">
    <property type="protein sequence ID" value="KAI9455047.1"/>
    <property type="molecule type" value="Genomic_DNA"/>
</dbReference>
<sequence>MLLLTNVCTWSQRTLSQKNILHIVDLRLKEVQDRLSERKMILQVDNEVKSYFAARGYSPAYHCNPSCHHPHCLSITRLVSPVATVAASVFPQHRQPPKY</sequence>
<proteinExistence type="predicted"/>
<organism evidence="1 2">
    <name type="scientific">Russula earlei</name>
    <dbReference type="NCBI Taxonomy" id="71964"/>
    <lineage>
        <taxon>Eukaryota</taxon>
        <taxon>Fungi</taxon>
        <taxon>Dikarya</taxon>
        <taxon>Basidiomycota</taxon>
        <taxon>Agaricomycotina</taxon>
        <taxon>Agaricomycetes</taxon>
        <taxon>Russulales</taxon>
        <taxon>Russulaceae</taxon>
        <taxon>Russula</taxon>
    </lineage>
</organism>
<comment type="caution">
    <text evidence="1">The sequence shown here is derived from an EMBL/GenBank/DDBJ whole genome shotgun (WGS) entry which is preliminary data.</text>
</comment>
<protein>
    <submittedName>
        <fullName evidence="1">Uncharacterized protein</fullName>
    </submittedName>
</protein>
<dbReference type="Proteomes" id="UP001207468">
    <property type="component" value="Unassembled WGS sequence"/>
</dbReference>
<keyword evidence="2" id="KW-1185">Reference proteome</keyword>
<evidence type="ECO:0000313" key="2">
    <source>
        <dbReference type="Proteomes" id="UP001207468"/>
    </source>
</evidence>